<dbReference type="OrthoDB" id="9813918at2"/>
<dbReference type="EMBL" id="ONZI01000002">
    <property type="protein sequence ID" value="SPJ33500.1"/>
    <property type="molecule type" value="Genomic_DNA"/>
</dbReference>
<organism evidence="3 4">
    <name type="scientific">Kushneria phyllosphaerae</name>
    <dbReference type="NCBI Taxonomy" id="2100822"/>
    <lineage>
        <taxon>Bacteria</taxon>
        <taxon>Pseudomonadati</taxon>
        <taxon>Pseudomonadota</taxon>
        <taxon>Gammaproteobacteria</taxon>
        <taxon>Oceanospirillales</taxon>
        <taxon>Halomonadaceae</taxon>
        <taxon>Kushneria</taxon>
    </lineage>
</organism>
<dbReference type="PANTHER" id="PTHR42850:SF2">
    <property type="entry name" value="BLL5683 PROTEIN"/>
    <property type="match status" value="1"/>
</dbReference>
<dbReference type="PIRSF" id="PIRSF000883">
    <property type="entry name" value="Pesterase_MJ0912"/>
    <property type="match status" value="1"/>
</dbReference>
<dbReference type="InterPro" id="IPR024654">
    <property type="entry name" value="Calcineurin-like_PHP_lpxH"/>
</dbReference>
<feature type="domain" description="Calcineurin-like phosphoesterase" evidence="2">
    <location>
        <begin position="1"/>
        <end position="178"/>
    </location>
</feature>
<dbReference type="GO" id="GO:0005737">
    <property type="term" value="C:cytoplasm"/>
    <property type="evidence" value="ECO:0007669"/>
    <property type="project" value="TreeGrafter"/>
</dbReference>
<sequence length="247" mass="26803">MKVAAIADIHGNLMALEAVLADIKKQGVDLTVNLGDLLSGALQPRETAEYLMSLQLPTVRGNHERQLLDDTRPMGLSDSLARSAINDTQLQWLKALPASLNIEQEILLVHATPADDVTYWLETITAGGRRAATSEEAIARGGEPNVSLVLCGHTHIPRDLMLPNGTLIVNPGSVGLQAYDDEAPLPHVMETGSPHARYAILIRTGTAWRVEYRQVAYDWEGAARLALQNGRKDCVAALRHGRVVMPG</sequence>
<dbReference type="PANTHER" id="PTHR42850">
    <property type="entry name" value="METALLOPHOSPHOESTERASE"/>
    <property type="match status" value="1"/>
</dbReference>
<dbReference type="SUPFAM" id="SSF56300">
    <property type="entry name" value="Metallo-dependent phosphatases"/>
    <property type="match status" value="1"/>
</dbReference>
<protein>
    <submittedName>
        <fullName evidence="3">3',5'-cyclic adenosine monophosphate phosphodiesterase CpdA</fullName>
        <ecNumber evidence="3">3.1.4.53</ecNumber>
    </submittedName>
</protein>
<evidence type="ECO:0000313" key="3">
    <source>
        <dbReference type="EMBL" id="SPJ33500.1"/>
    </source>
</evidence>
<dbReference type="GO" id="GO:0004115">
    <property type="term" value="F:3',5'-cyclic-AMP phosphodiesterase activity"/>
    <property type="evidence" value="ECO:0007669"/>
    <property type="project" value="UniProtKB-EC"/>
</dbReference>
<dbReference type="InterPro" id="IPR011152">
    <property type="entry name" value="Pesterase_MJ0912"/>
</dbReference>
<evidence type="ECO:0000256" key="1">
    <source>
        <dbReference type="ARBA" id="ARBA00008950"/>
    </source>
</evidence>
<keyword evidence="3" id="KW-0378">Hydrolase</keyword>
<dbReference type="RefSeq" id="WP_108842341.1">
    <property type="nucleotide sequence ID" value="NZ_ONZI01000002.1"/>
</dbReference>
<keyword evidence="4" id="KW-1185">Reference proteome</keyword>
<dbReference type="Gene3D" id="3.60.21.10">
    <property type="match status" value="1"/>
</dbReference>
<name>A0A2R8CKS1_9GAMM</name>
<reference evidence="4" key="1">
    <citation type="submission" date="2018-03" db="EMBL/GenBank/DDBJ databases">
        <authorList>
            <person name="Navarro De La Torre S."/>
        </authorList>
    </citation>
    <scope>NUCLEOTIDE SEQUENCE [LARGE SCALE GENOMIC DNA]</scope>
    <source>
        <strain evidence="4">EAod3</strain>
    </source>
</reference>
<dbReference type="InterPro" id="IPR050126">
    <property type="entry name" value="Ap4A_hydrolase"/>
</dbReference>
<comment type="similarity">
    <text evidence="1">Belongs to the metallophosphoesterase superfamily. YfcE family.</text>
</comment>
<proteinExistence type="inferred from homology"/>
<dbReference type="Pfam" id="PF12850">
    <property type="entry name" value="Metallophos_2"/>
    <property type="match status" value="1"/>
</dbReference>
<evidence type="ECO:0000313" key="4">
    <source>
        <dbReference type="Proteomes" id="UP000244934"/>
    </source>
</evidence>
<dbReference type="Proteomes" id="UP000244934">
    <property type="component" value="Unassembled WGS sequence"/>
</dbReference>
<evidence type="ECO:0000259" key="2">
    <source>
        <dbReference type="Pfam" id="PF12850"/>
    </source>
</evidence>
<dbReference type="AlphaFoldDB" id="A0A2R8CKS1"/>
<dbReference type="GO" id="GO:0016791">
    <property type="term" value="F:phosphatase activity"/>
    <property type="evidence" value="ECO:0007669"/>
    <property type="project" value="TreeGrafter"/>
</dbReference>
<accession>A0A2R8CKS1</accession>
<dbReference type="InterPro" id="IPR029052">
    <property type="entry name" value="Metallo-depent_PP-like"/>
</dbReference>
<dbReference type="CDD" id="cd00838">
    <property type="entry name" value="MPP_superfamily"/>
    <property type="match status" value="1"/>
</dbReference>
<dbReference type="EC" id="3.1.4.53" evidence="3"/>
<gene>
    <name evidence="3" type="primary">cpdA_2</name>
    <name evidence="3" type="ORF">KSP9073_01509</name>
</gene>